<proteinExistence type="inferred from homology"/>
<dbReference type="PANTHER" id="PTHR34582:SF6">
    <property type="entry name" value="UPF0702 TRANSMEMBRANE PROTEIN YCAP"/>
    <property type="match status" value="1"/>
</dbReference>
<evidence type="ECO:0000256" key="4">
    <source>
        <dbReference type="ARBA" id="ARBA00022692"/>
    </source>
</evidence>
<accession>A0ABV8JLC0</accession>
<feature type="domain" description="YetF C-terminal" evidence="8">
    <location>
        <begin position="83"/>
        <end position="215"/>
    </location>
</feature>
<evidence type="ECO:0000256" key="3">
    <source>
        <dbReference type="ARBA" id="ARBA00022475"/>
    </source>
</evidence>
<organism evidence="9 10">
    <name type="scientific">Salinithrix halophila</name>
    <dbReference type="NCBI Taxonomy" id="1485204"/>
    <lineage>
        <taxon>Bacteria</taxon>
        <taxon>Bacillati</taxon>
        <taxon>Bacillota</taxon>
        <taxon>Bacilli</taxon>
        <taxon>Bacillales</taxon>
        <taxon>Thermoactinomycetaceae</taxon>
        <taxon>Salinithrix</taxon>
    </lineage>
</organism>
<evidence type="ECO:0000256" key="2">
    <source>
        <dbReference type="ARBA" id="ARBA00006448"/>
    </source>
</evidence>
<keyword evidence="10" id="KW-1185">Reference proteome</keyword>
<gene>
    <name evidence="9" type="ORF">ACFOUO_14505</name>
</gene>
<keyword evidence="5 7" id="KW-1133">Transmembrane helix</keyword>
<dbReference type="Proteomes" id="UP001595843">
    <property type="component" value="Unassembled WGS sequence"/>
</dbReference>
<dbReference type="RefSeq" id="WP_380705843.1">
    <property type="nucleotide sequence ID" value="NZ_JBHSAP010000018.1"/>
</dbReference>
<dbReference type="Pfam" id="PF04239">
    <property type="entry name" value="DUF421"/>
    <property type="match status" value="1"/>
</dbReference>
<evidence type="ECO:0000256" key="7">
    <source>
        <dbReference type="SAM" id="Phobius"/>
    </source>
</evidence>
<keyword evidence="3" id="KW-1003">Cell membrane</keyword>
<dbReference type="PANTHER" id="PTHR34582">
    <property type="entry name" value="UPF0702 TRANSMEMBRANE PROTEIN YCAP"/>
    <property type="match status" value="1"/>
</dbReference>
<comment type="similarity">
    <text evidence="2">Belongs to the UPF0702 family.</text>
</comment>
<dbReference type="InterPro" id="IPR023090">
    <property type="entry name" value="UPF0702_alpha/beta_dom_sf"/>
</dbReference>
<reference evidence="10" key="1">
    <citation type="journal article" date="2019" name="Int. J. Syst. Evol. Microbiol.">
        <title>The Global Catalogue of Microorganisms (GCM) 10K type strain sequencing project: providing services to taxonomists for standard genome sequencing and annotation.</title>
        <authorList>
            <consortium name="The Broad Institute Genomics Platform"/>
            <consortium name="The Broad Institute Genome Sequencing Center for Infectious Disease"/>
            <person name="Wu L."/>
            <person name="Ma J."/>
        </authorList>
    </citation>
    <scope>NUCLEOTIDE SEQUENCE [LARGE SCALE GENOMIC DNA]</scope>
    <source>
        <strain evidence="10">IBRC-M 10813</strain>
    </source>
</reference>
<evidence type="ECO:0000313" key="10">
    <source>
        <dbReference type="Proteomes" id="UP001595843"/>
    </source>
</evidence>
<comment type="caution">
    <text evidence="9">The sequence shown here is derived from an EMBL/GenBank/DDBJ whole genome shotgun (WGS) entry which is preliminary data.</text>
</comment>
<feature type="transmembrane region" description="Helical" evidence="7">
    <location>
        <begin position="6"/>
        <end position="27"/>
    </location>
</feature>
<protein>
    <submittedName>
        <fullName evidence="9">DUF421 domain-containing protein</fullName>
    </submittedName>
</protein>
<evidence type="ECO:0000256" key="6">
    <source>
        <dbReference type="ARBA" id="ARBA00023136"/>
    </source>
</evidence>
<name>A0ABV8JLC0_9BACL</name>
<evidence type="ECO:0000313" key="9">
    <source>
        <dbReference type="EMBL" id="MFC4078011.1"/>
    </source>
</evidence>
<keyword evidence="4 7" id="KW-0812">Transmembrane</keyword>
<dbReference type="EMBL" id="JBHSAP010000018">
    <property type="protein sequence ID" value="MFC4078011.1"/>
    <property type="molecule type" value="Genomic_DNA"/>
</dbReference>
<keyword evidence="6 7" id="KW-0472">Membrane</keyword>
<dbReference type="InterPro" id="IPR007353">
    <property type="entry name" value="DUF421"/>
</dbReference>
<sequence length="237" mass="26786">MSQEILVILGRIVTIFPLLLIVTLYMGRRSIGELPVFDFMLIITLGSIVGADIADPSIHHFPTAITVIAVGVLQRIISRWAIQSRKFGRLITFEPVIVIWKGQLLEKRLRKIRYPIDSVLSMLREQQIFDLSEVDTAVLEHNGKLSIHKKPPHQTVTKKDLHLPSPAKTDIPFPVIVEGKMSKEVLSSLGLNEDWLQRELDKQGLKREAVFFGTVNENNELTAFPYVSDASPPPLRH</sequence>
<dbReference type="Gene3D" id="3.30.240.20">
    <property type="entry name" value="bsu07140 like domains"/>
    <property type="match status" value="2"/>
</dbReference>
<comment type="subcellular location">
    <subcellularLocation>
        <location evidence="1">Cell membrane</location>
        <topology evidence="1">Multi-pass membrane protein</topology>
    </subcellularLocation>
</comment>
<evidence type="ECO:0000259" key="8">
    <source>
        <dbReference type="Pfam" id="PF04239"/>
    </source>
</evidence>
<evidence type="ECO:0000256" key="1">
    <source>
        <dbReference type="ARBA" id="ARBA00004651"/>
    </source>
</evidence>
<evidence type="ECO:0000256" key="5">
    <source>
        <dbReference type="ARBA" id="ARBA00022989"/>
    </source>
</evidence>